<feature type="domain" description="Lipopolysaccharide assembly protein A" evidence="7">
    <location>
        <begin position="23"/>
        <end position="85"/>
    </location>
</feature>
<accession>E6W1Y7</accession>
<keyword evidence="1" id="KW-1003">Cell membrane</keyword>
<keyword evidence="4 6" id="KW-0472">Membrane</keyword>
<evidence type="ECO:0000256" key="5">
    <source>
        <dbReference type="SAM" id="Coils"/>
    </source>
</evidence>
<dbReference type="InParanoid" id="E6W1Y7"/>
<evidence type="ECO:0000256" key="6">
    <source>
        <dbReference type="SAM" id="Phobius"/>
    </source>
</evidence>
<keyword evidence="9" id="KW-1185">Reference proteome</keyword>
<dbReference type="RefSeq" id="WP_013506493.1">
    <property type="nucleotide sequence ID" value="NC_014836.1"/>
</dbReference>
<evidence type="ECO:0000256" key="4">
    <source>
        <dbReference type="ARBA" id="ARBA00023136"/>
    </source>
</evidence>
<protein>
    <recommendedName>
        <fullName evidence="7">Lipopolysaccharide assembly protein A domain-containing protein</fullName>
    </recommendedName>
</protein>
<dbReference type="InterPro" id="IPR010445">
    <property type="entry name" value="LapA_dom"/>
</dbReference>
<evidence type="ECO:0000313" key="8">
    <source>
        <dbReference type="EMBL" id="ADU66613.1"/>
    </source>
</evidence>
<evidence type="ECO:0000256" key="2">
    <source>
        <dbReference type="ARBA" id="ARBA00022692"/>
    </source>
</evidence>
<dbReference type="eggNOG" id="COG5416">
    <property type="taxonomic scope" value="Bacteria"/>
</dbReference>
<reference evidence="8 9" key="1">
    <citation type="submission" date="2010-12" db="EMBL/GenBank/DDBJ databases">
        <title>Complete sequence of Desulfurispirillum indicum S5.</title>
        <authorList>
            <consortium name="US DOE Joint Genome Institute"/>
            <person name="Lucas S."/>
            <person name="Copeland A."/>
            <person name="Lapidus A."/>
            <person name="Cheng J.-F."/>
            <person name="Goodwin L."/>
            <person name="Pitluck S."/>
            <person name="Chertkov O."/>
            <person name="Held B."/>
            <person name="Detter J.C."/>
            <person name="Han C."/>
            <person name="Tapia R."/>
            <person name="Land M."/>
            <person name="Hauser L."/>
            <person name="Kyrpides N."/>
            <person name="Ivanova N."/>
            <person name="Mikhailova N."/>
            <person name="Haggblom M."/>
            <person name="Rauschenbach I."/>
            <person name="Bini E."/>
            <person name="Woyke T."/>
        </authorList>
    </citation>
    <scope>NUCLEOTIDE SEQUENCE [LARGE SCALE GENOMIC DNA]</scope>
    <source>
        <strain evidence="9">ATCC BAA-1389 / DSM 22839 / S5</strain>
    </source>
</reference>
<keyword evidence="3 6" id="KW-1133">Transmembrane helix</keyword>
<dbReference type="GO" id="GO:0005886">
    <property type="term" value="C:plasma membrane"/>
    <property type="evidence" value="ECO:0007669"/>
    <property type="project" value="InterPro"/>
</dbReference>
<name>E6W1Y7_DESIS</name>
<keyword evidence="2 6" id="KW-0812">Transmembrane</keyword>
<sequence length="113" mass="12703">MSILKNLVRFALLAYLIVFAYLNSGSVLIALYPGEERDVPAVLLVIAAIAIGAAVMYLTMIIDQLHLKAEIKRKQKRLHQLEDENRKLKEVTVEKIPVEIPKGHSEHADTTQD</sequence>
<dbReference type="Proteomes" id="UP000002572">
    <property type="component" value="Chromosome"/>
</dbReference>
<dbReference type="AlphaFoldDB" id="E6W1Y7"/>
<feature type="coiled-coil region" evidence="5">
    <location>
        <begin position="64"/>
        <end position="91"/>
    </location>
</feature>
<feature type="transmembrane region" description="Helical" evidence="6">
    <location>
        <begin position="12"/>
        <end position="33"/>
    </location>
</feature>
<organism evidence="8 9">
    <name type="scientific">Desulfurispirillum indicum (strain ATCC BAA-1389 / DSM 22839 / S5)</name>
    <dbReference type="NCBI Taxonomy" id="653733"/>
    <lineage>
        <taxon>Bacteria</taxon>
        <taxon>Pseudomonadati</taxon>
        <taxon>Chrysiogenota</taxon>
        <taxon>Chrysiogenia</taxon>
        <taxon>Chrysiogenales</taxon>
        <taxon>Chrysiogenaceae</taxon>
        <taxon>Desulfurispirillum</taxon>
    </lineage>
</organism>
<gene>
    <name evidence="8" type="ordered locus">Selin_1886</name>
</gene>
<evidence type="ECO:0000313" key="9">
    <source>
        <dbReference type="Proteomes" id="UP000002572"/>
    </source>
</evidence>
<feature type="transmembrane region" description="Helical" evidence="6">
    <location>
        <begin position="39"/>
        <end position="62"/>
    </location>
</feature>
<dbReference type="EMBL" id="CP002432">
    <property type="protein sequence ID" value="ADU66613.1"/>
    <property type="molecule type" value="Genomic_DNA"/>
</dbReference>
<dbReference type="KEGG" id="din:Selin_1886"/>
<keyword evidence="5" id="KW-0175">Coiled coil</keyword>
<evidence type="ECO:0000256" key="3">
    <source>
        <dbReference type="ARBA" id="ARBA00022989"/>
    </source>
</evidence>
<dbReference type="STRING" id="653733.Selin_1886"/>
<dbReference type="HOGENOM" id="CLU_2129412_0_0_0"/>
<evidence type="ECO:0000259" key="7">
    <source>
        <dbReference type="Pfam" id="PF06305"/>
    </source>
</evidence>
<evidence type="ECO:0000256" key="1">
    <source>
        <dbReference type="ARBA" id="ARBA00022475"/>
    </source>
</evidence>
<dbReference type="Pfam" id="PF06305">
    <property type="entry name" value="LapA_dom"/>
    <property type="match status" value="1"/>
</dbReference>
<proteinExistence type="predicted"/>